<dbReference type="InterPro" id="IPR051164">
    <property type="entry name" value="NmrA-like_oxidored"/>
</dbReference>
<dbReference type="Pfam" id="PF13460">
    <property type="entry name" value="NAD_binding_10"/>
    <property type="match status" value="1"/>
</dbReference>
<evidence type="ECO:0000313" key="4">
    <source>
        <dbReference type="Proteomes" id="UP000789831"/>
    </source>
</evidence>
<dbReference type="PANTHER" id="PTHR42748">
    <property type="entry name" value="NITROGEN METABOLITE REPRESSION PROTEIN NMRA FAMILY MEMBER"/>
    <property type="match status" value="1"/>
</dbReference>
<reference evidence="3" key="1">
    <citation type="submission" date="2021-06" db="EMBL/GenBank/DDBJ databases">
        <authorList>
            <person name="Kallberg Y."/>
            <person name="Tangrot J."/>
            <person name="Rosling A."/>
        </authorList>
    </citation>
    <scope>NUCLEOTIDE SEQUENCE</scope>
    <source>
        <strain evidence="3">MT106</strain>
    </source>
</reference>
<dbReference type="SUPFAM" id="SSF51735">
    <property type="entry name" value="NAD(P)-binding Rossmann-fold domains"/>
    <property type="match status" value="1"/>
</dbReference>
<feature type="domain" description="NAD(P)-binding" evidence="2">
    <location>
        <begin position="48"/>
        <end position="154"/>
    </location>
</feature>
<dbReference type="InterPro" id="IPR016040">
    <property type="entry name" value="NAD(P)-bd_dom"/>
</dbReference>
<evidence type="ECO:0000256" key="1">
    <source>
        <dbReference type="ARBA" id="ARBA00022857"/>
    </source>
</evidence>
<evidence type="ECO:0000313" key="3">
    <source>
        <dbReference type="EMBL" id="CAG8549188.1"/>
    </source>
</evidence>
<dbReference type="EMBL" id="CAJVPL010001048">
    <property type="protein sequence ID" value="CAG8549188.1"/>
    <property type="molecule type" value="Genomic_DNA"/>
</dbReference>
<keyword evidence="4" id="KW-1185">Reference proteome</keyword>
<dbReference type="PANTHER" id="PTHR42748:SF7">
    <property type="entry name" value="NMRA LIKE REDOX SENSOR 1-RELATED"/>
    <property type="match status" value="1"/>
</dbReference>
<organism evidence="3 4">
    <name type="scientific">Ambispora gerdemannii</name>
    <dbReference type="NCBI Taxonomy" id="144530"/>
    <lineage>
        <taxon>Eukaryota</taxon>
        <taxon>Fungi</taxon>
        <taxon>Fungi incertae sedis</taxon>
        <taxon>Mucoromycota</taxon>
        <taxon>Glomeromycotina</taxon>
        <taxon>Glomeromycetes</taxon>
        <taxon>Archaeosporales</taxon>
        <taxon>Ambisporaceae</taxon>
        <taxon>Ambispora</taxon>
    </lineage>
</organism>
<dbReference type="Proteomes" id="UP000789831">
    <property type="component" value="Unassembled WGS sequence"/>
</dbReference>
<gene>
    <name evidence="3" type="ORF">AGERDE_LOCUS6577</name>
</gene>
<keyword evidence="1" id="KW-0521">NADP</keyword>
<evidence type="ECO:0000259" key="2">
    <source>
        <dbReference type="Pfam" id="PF13460"/>
    </source>
</evidence>
<dbReference type="InterPro" id="IPR036291">
    <property type="entry name" value="NAD(P)-bd_dom_sf"/>
</dbReference>
<accession>A0A9N9AZD6</accession>
<name>A0A9N9AZD6_9GLOM</name>
<dbReference type="Gene3D" id="3.40.50.720">
    <property type="entry name" value="NAD(P)-binding Rossmann-like Domain"/>
    <property type="match status" value="1"/>
</dbReference>
<proteinExistence type="predicted"/>
<dbReference type="AlphaFoldDB" id="A0A9N9AZD6"/>
<sequence>MTTQIVLHDKKRVETDRTRCERDLTVTATERWMGNSLARGLLGDRQRSDWNFRALTTDADAEPLDDLRRFGAEVVEINYEKQETLEDSLRGTEFLIFIAESDRDRVRQAEALARAARKNDVKGVIVLSVRGADEINTKTHRDFREIEKIWQAHVPCVAIFRSSFIDQGFFIWSQTIKEDGSLIMTLHERDPFTPVNLDDVIRAIRSLAFYEGKLVDALDRRYHQKIFTLTGPDVVTPRDIVAAINAAVRRDIQVEYERVDRYELSDYLKNLHRYEDDDEYGRERGLSQRTAAILAQRGFALLHEAIADFIKGNERTLEKGANTFFNGINILESARKFFDDANPTVDNRNFSINKNFSDHILKNQFQQNTTLTNKHHIRDTIALEHLKSFGVEKIATLNAVERHSVIVELTKVIESFEKILLPSTLLNLDIGDYYPRPFLPLYHTEVELMQVFEF</sequence>
<comment type="caution">
    <text evidence="3">The sequence shown here is derived from an EMBL/GenBank/DDBJ whole genome shotgun (WGS) entry which is preliminary data.</text>
</comment>
<dbReference type="OrthoDB" id="10254221at2759"/>
<protein>
    <submittedName>
        <fullName evidence="3">4973_t:CDS:1</fullName>
    </submittedName>
</protein>